<dbReference type="InterPro" id="IPR023603">
    <property type="entry name" value="Low_specificity_L-TA-like"/>
</dbReference>
<dbReference type="SUPFAM" id="SSF53383">
    <property type="entry name" value="PLP-dependent transferases"/>
    <property type="match status" value="1"/>
</dbReference>
<dbReference type="GO" id="GO:0016887">
    <property type="term" value="F:ATP hydrolysis activity"/>
    <property type="evidence" value="ECO:0007669"/>
    <property type="project" value="InterPro"/>
</dbReference>
<sequence>MAMKAAMFEAPVGDDVFGEDPTVNALEEKIAQLFGMEAGIFCPSGTMTNQIAIRLHTRPQTEVICHQYSHIYLYEGGGIMSNSLASVKLLSGDLGKITAAQVAESINPDDVHAPETTLVSLENTMNKGGGSIYKLDEIKPIHDLCREKGIKLHLDGARLFNALVESGESPSEWGAHFDTISICLSKGLGCPVGSVLLGTKEAIKRAKKIRKVFGGGMRQAGILAAAGIYALDHHVERLKEDHAKAREIERMRPIRLEDLIGQAHLSSPNSFLFKAIKSGNVPSLILWGPPGVGKTTIANIIANEIKAPFYTLSAVSAGVKDIREVIDKAKFQMGVVLFIDEIHRFNKSQQDALLALWRKA</sequence>
<organism evidence="6 7">
    <name type="scientific">Daphnia sinensis</name>
    <dbReference type="NCBI Taxonomy" id="1820382"/>
    <lineage>
        <taxon>Eukaryota</taxon>
        <taxon>Metazoa</taxon>
        <taxon>Ecdysozoa</taxon>
        <taxon>Arthropoda</taxon>
        <taxon>Crustacea</taxon>
        <taxon>Branchiopoda</taxon>
        <taxon>Diplostraca</taxon>
        <taxon>Cladocera</taxon>
        <taxon>Anomopoda</taxon>
        <taxon>Daphniidae</taxon>
        <taxon>Daphnia</taxon>
        <taxon>Daphnia similis group</taxon>
    </lineage>
</organism>
<dbReference type="InterPro" id="IPR003593">
    <property type="entry name" value="AAA+_ATPase"/>
</dbReference>
<keyword evidence="4" id="KW-0456">Lyase</keyword>
<keyword evidence="3" id="KW-0663">Pyridoxal phosphate</keyword>
<dbReference type="Gene3D" id="3.40.50.300">
    <property type="entry name" value="P-loop containing nucleotide triphosphate hydrolases"/>
    <property type="match status" value="1"/>
</dbReference>
<evidence type="ECO:0000313" key="6">
    <source>
        <dbReference type="EMBL" id="KAI9549128.1"/>
    </source>
</evidence>
<dbReference type="AlphaFoldDB" id="A0AAD5KSW7"/>
<comment type="caution">
    <text evidence="6">The sequence shown here is derived from an EMBL/GenBank/DDBJ whole genome shotgun (WGS) entry which is preliminary data.</text>
</comment>
<dbReference type="Pfam" id="PF01212">
    <property type="entry name" value="Beta_elim_lyase"/>
    <property type="match status" value="1"/>
</dbReference>
<proteinExistence type="inferred from homology"/>
<dbReference type="GO" id="GO:0008732">
    <property type="term" value="F:L-allo-threonine aldolase activity"/>
    <property type="evidence" value="ECO:0007669"/>
    <property type="project" value="TreeGrafter"/>
</dbReference>
<evidence type="ECO:0000256" key="2">
    <source>
        <dbReference type="ARBA" id="ARBA00006966"/>
    </source>
</evidence>
<dbReference type="GO" id="GO:0005524">
    <property type="term" value="F:ATP binding"/>
    <property type="evidence" value="ECO:0007669"/>
    <property type="project" value="InterPro"/>
</dbReference>
<dbReference type="GO" id="GO:0006545">
    <property type="term" value="P:glycine biosynthetic process"/>
    <property type="evidence" value="ECO:0007669"/>
    <property type="project" value="TreeGrafter"/>
</dbReference>
<keyword evidence="7" id="KW-1185">Reference proteome</keyword>
<dbReference type="InterPro" id="IPR015421">
    <property type="entry name" value="PyrdxlP-dep_Trfase_major"/>
</dbReference>
<accession>A0AAD5KSW7</accession>
<evidence type="ECO:0000259" key="5">
    <source>
        <dbReference type="SMART" id="SM00382"/>
    </source>
</evidence>
<gene>
    <name evidence="6" type="ORF">GHT06_007556</name>
</gene>
<comment type="cofactor">
    <cofactor evidence="1">
        <name>pyridoxal 5'-phosphate</name>
        <dbReference type="ChEBI" id="CHEBI:597326"/>
    </cofactor>
</comment>
<dbReference type="GO" id="GO:0005829">
    <property type="term" value="C:cytosol"/>
    <property type="evidence" value="ECO:0007669"/>
    <property type="project" value="TreeGrafter"/>
</dbReference>
<dbReference type="Proteomes" id="UP000820818">
    <property type="component" value="Unassembled WGS sequence"/>
</dbReference>
<dbReference type="PANTHER" id="PTHR48097:SF9">
    <property type="entry name" value="L-THREONINE ALDOLASE"/>
    <property type="match status" value="1"/>
</dbReference>
<dbReference type="InterPro" id="IPR003959">
    <property type="entry name" value="ATPase_AAA_core"/>
</dbReference>
<evidence type="ECO:0000256" key="4">
    <source>
        <dbReference type="ARBA" id="ARBA00023239"/>
    </source>
</evidence>
<dbReference type="EMBL" id="WJBH02000370">
    <property type="protein sequence ID" value="KAI9549128.1"/>
    <property type="molecule type" value="Genomic_DNA"/>
</dbReference>
<dbReference type="SMART" id="SM00382">
    <property type="entry name" value="AAA"/>
    <property type="match status" value="1"/>
</dbReference>
<protein>
    <recommendedName>
        <fullName evidence="5">AAA+ ATPase domain-containing protein</fullName>
    </recommendedName>
</protein>
<dbReference type="NCBIfam" id="NF041359">
    <property type="entry name" value="GntG_guanitoxin"/>
    <property type="match status" value="1"/>
</dbReference>
<dbReference type="Pfam" id="PF00004">
    <property type="entry name" value="AAA"/>
    <property type="match status" value="1"/>
</dbReference>
<dbReference type="PANTHER" id="PTHR48097">
    <property type="entry name" value="L-THREONINE ALDOLASE-RELATED"/>
    <property type="match status" value="1"/>
</dbReference>
<name>A0AAD5KSW7_9CRUS</name>
<reference evidence="6" key="1">
    <citation type="submission" date="2022-05" db="EMBL/GenBank/DDBJ databases">
        <title>A multi-omics perspective on studying reproductive biology in Daphnia sinensis.</title>
        <authorList>
            <person name="Jia J."/>
        </authorList>
    </citation>
    <scope>NUCLEOTIDE SEQUENCE</scope>
    <source>
        <strain evidence="6">WSL</strain>
    </source>
</reference>
<dbReference type="InterPro" id="IPR001597">
    <property type="entry name" value="ArAA_b-elim_lyase/Thr_aldolase"/>
</dbReference>
<dbReference type="SUPFAM" id="SSF52540">
    <property type="entry name" value="P-loop containing nucleoside triphosphate hydrolases"/>
    <property type="match status" value="1"/>
</dbReference>
<feature type="domain" description="AAA+ ATPase" evidence="5">
    <location>
        <begin position="280"/>
        <end position="356"/>
    </location>
</feature>
<comment type="similarity">
    <text evidence="2">Belongs to the threonine aldolase family.</text>
</comment>
<evidence type="ECO:0000256" key="3">
    <source>
        <dbReference type="ARBA" id="ARBA00022898"/>
    </source>
</evidence>
<evidence type="ECO:0000256" key="1">
    <source>
        <dbReference type="ARBA" id="ARBA00001933"/>
    </source>
</evidence>
<dbReference type="FunFam" id="3.40.640.10:FF:000030">
    <property type="entry name" value="Low-specificity L-threonine aldolase"/>
    <property type="match status" value="1"/>
</dbReference>
<dbReference type="InterPro" id="IPR015424">
    <property type="entry name" value="PyrdxlP-dep_Trfase"/>
</dbReference>
<dbReference type="Gene3D" id="3.40.640.10">
    <property type="entry name" value="Type I PLP-dependent aspartate aminotransferase-like (Major domain)"/>
    <property type="match status" value="1"/>
</dbReference>
<dbReference type="GO" id="GO:0006567">
    <property type="term" value="P:L-threonine catabolic process"/>
    <property type="evidence" value="ECO:0007669"/>
    <property type="project" value="TreeGrafter"/>
</dbReference>
<dbReference type="InterPro" id="IPR027417">
    <property type="entry name" value="P-loop_NTPase"/>
</dbReference>
<evidence type="ECO:0000313" key="7">
    <source>
        <dbReference type="Proteomes" id="UP000820818"/>
    </source>
</evidence>